<reference evidence="1" key="1">
    <citation type="journal article" date="2015" name="BMC Evol. Biol.">
        <title>Chloroplast phylogenomic analysis of chlorophyte green algae identifies a novel lineage sister to the Sphaeropleales (Chlorophyceae).</title>
        <authorList>
            <person name="Lemieux C."/>
            <person name="Vincent A.T."/>
            <person name="Labarre A."/>
            <person name="Otis C."/>
            <person name="Turmel M."/>
        </authorList>
    </citation>
    <scope>NUCLEOTIDE SEQUENCE</scope>
</reference>
<keyword evidence="1" id="KW-0540">Nuclease</keyword>
<keyword evidence="1" id="KW-0255">Endonuclease</keyword>
<proteinExistence type="predicted"/>
<keyword evidence="1" id="KW-0378">Hydrolase</keyword>
<accession>A0A0S2ICX9</accession>
<sequence length="283" mass="33478">MKQHFKNTDFDSENNKNNSVCIKNDDKETDDYKLIDKPGKIYKRSYEIRMAIGKAHCKKKKNYQCWLKNKKGSLHPSFKHGQGKIRFYDSEKYNAWMQGVYKNNNFKCFISGATENLCCHHLNSWSSYPENRYDIKNGVLILKKFHLQFHKIYGNNVSAHHFEHYLKTYHNWEKKIFPWSQGNHEPSVSVEETQEKILVFHEKKFLEFKTMCEANNHQILEGDYINASSLVNVQCNIHNQIFITRFTNYKKCKYGLPCCGKAVQINKSKNYLRNKDGTFSSQI</sequence>
<name>A0A0S2ICX9_9CHLO</name>
<dbReference type="AlphaFoldDB" id="A0A0S2ICX9"/>
<keyword evidence="1" id="KW-0150">Chloroplast</keyword>
<protein>
    <submittedName>
        <fullName evidence="1">Putative HNH homing endonuclease</fullName>
    </submittedName>
</protein>
<evidence type="ECO:0000313" key="1">
    <source>
        <dbReference type="EMBL" id="ALO21053.1"/>
    </source>
</evidence>
<geneLocation type="chloroplast" evidence="1"/>
<gene>
    <name evidence="1" type="primary">orf283</name>
</gene>
<organism evidence="1">
    <name type="scientific">Lobochlamys segnis</name>
    <dbReference type="NCBI Taxonomy" id="52035"/>
    <lineage>
        <taxon>Eukaryota</taxon>
        <taxon>Viridiplantae</taxon>
        <taxon>Chlorophyta</taxon>
        <taxon>core chlorophytes</taxon>
        <taxon>Chlorophyceae</taxon>
        <taxon>CS clade</taxon>
        <taxon>Chlamydomonadales</taxon>
        <taxon>Chlamydomonadaceae</taxon>
        <taxon>Lobochlamys</taxon>
    </lineage>
</organism>
<keyword evidence="1" id="KW-0934">Plastid</keyword>
<dbReference type="GO" id="GO:0004519">
    <property type="term" value="F:endonuclease activity"/>
    <property type="evidence" value="ECO:0007669"/>
    <property type="project" value="UniProtKB-KW"/>
</dbReference>
<dbReference type="EMBL" id="KT624824">
    <property type="protein sequence ID" value="ALO21053.1"/>
    <property type="molecule type" value="Genomic_DNA"/>
</dbReference>